<dbReference type="PANTHER" id="PTHR46224">
    <property type="entry name" value="ANKYRIN REPEAT FAMILY PROTEIN"/>
    <property type="match status" value="1"/>
</dbReference>
<dbReference type="SUPFAM" id="SSF48452">
    <property type="entry name" value="TPR-like"/>
    <property type="match status" value="1"/>
</dbReference>
<evidence type="ECO:0000313" key="2">
    <source>
        <dbReference type="Proteomes" id="UP000631114"/>
    </source>
</evidence>
<dbReference type="EMBL" id="JADFTS010000002">
    <property type="protein sequence ID" value="KAF9619109.1"/>
    <property type="molecule type" value="Genomic_DNA"/>
</dbReference>
<proteinExistence type="predicted"/>
<dbReference type="OrthoDB" id="412869at2759"/>
<name>A0A835IKY7_9MAGN</name>
<dbReference type="AlphaFoldDB" id="A0A835IKY7"/>
<dbReference type="PANTHER" id="PTHR46224:SF6">
    <property type="entry name" value="ANKYRIN REPEAT FAMILY PROTEIN"/>
    <property type="match status" value="1"/>
</dbReference>
<comment type="caution">
    <text evidence="1">The sequence shown here is derived from an EMBL/GenBank/DDBJ whole genome shotgun (WGS) entry which is preliminary data.</text>
</comment>
<sequence>MSASSADSYDATIYSNRSLCWAFLNEGDETLSDAKFCRKLRPDWPEAFCREGIAPIQNFIVHELLQEYDLALNVFIEGLKLDPENEELRIVFRFKSYL</sequence>
<dbReference type="Proteomes" id="UP000631114">
    <property type="component" value="Unassembled WGS sequence"/>
</dbReference>
<evidence type="ECO:0000313" key="1">
    <source>
        <dbReference type="EMBL" id="KAF9619109.1"/>
    </source>
</evidence>
<keyword evidence="2" id="KW-1185">Reference proteome</keyword>
<dbReference type="InterPro" id="IPR051616">
    <property type="entry name" value="Cul2-RING_E3_ligase_SR"/>
</dbReference>
<gene>
    <name evidence="1" type="ORF">IFM89_005123</name>
</gene>
<organism evidence="1 2">
    <name type="scientific">Coptis chinensis</name>
    <dbReference type="NCBI Taxonomy" id="261450"/>
    <lineage>
        <taxon>Eukaryota</taxon>
        <taxon>Viridiplantae</taxon>
        <taxon>Streptophyta</taxon>
        <taxon>Embryophyta</taxon>
        <taxon>Tracheophyta</taxon>
        <taxon>Spermatophyta</taxon>
        <taxon>Magnoliopsida</taxon>
        <taxon>Ranunculales</taxon>
        <taxon>Ranunculaceae</taxon>
        <taxon>Coptidoideae</taxon>
        <taxon>Coptis</taxon>
    </lineage>
</organism>
<dbReference type="InterPro" id="IPR011990">
    <property type="entry name" value="TPR-like_helical_dom_sf"/>
</dbReference>
<dbReference type="Gene3D" id="1.25.40.10">
    <property type="entry name" value="Tetratricopeptide repeat domain"/>
    <property type="match status" value="1"/>
</dbReference>
<reference evidence="1 2" key="1">
    <citation type="submission" date="2020-10" db="EMBL/GenBank/DDBJ databases">
        <title>The Coptis chinensis genome and diversification of protoberbering-type alkaloids.</title>
        <authorList>
            <person name="Wang B."/>
            <person name="Shu S."/>
            <person name="Song C."/>
            <person name="Liu Y."/>
        </authorList>
    </citation>
    <scope>NUCLEOTIDE SEQUENCE [LARGE SCALE GENOMIC DNA]</scope>
    <source>
        <strain evidence="1">HL-2020</strain>
        <tissue evidence="1">Leaf</tissue>
    </source>
</reference>
<protein>
    <submittedName>
        <fullName evidence="1">Uncharacterized protein</fullName>
    </submittedName>
</protein>
<accession>A0A835IKY7</accession>